<evidence type="ECO:0000256" key="3">
    <source>
        <dbReference type="ARBA" id="ARBA00001941"/>
    </source>
</evidence>
<comment type="cofactor">
    <cofactor evidence="2">
        <name>Mn(2+)</name>
        <dbReference type="ChEBI" id="CHEBI:29035"/>
    </cofactor>
</comment>
<dbReference type="PANTHER" id="PTHR11845:SF13">
    <property type="entry name" value="5'-DEOXYNUCLEOTIDASE HDDC2"/>
    <property type="match status" value="1"/>
</dbReference>
<dbReference type="AlphaFoldDB" id="A0A191ZJZ6"/>
<dbReference type="InterPro" id="IPR039356">
    <property type="entry name" value="YfbR/HDDC2"/>
</dbReference>
<keyword evidence="10" id="KW-1185">Reference proteome</keyword>
<evidence type="ECO:0000313" key="10">
    <source>
        <dbReference type="Proteomes" id="UP000078596"/>
    </source>
</evidence>
<feature type="domain" description="HD/PDEase" evidence="8">
    <location>
        <begin position="47"/>
        <end position="163"/>
    </location>
</feature>
<name>A0A191ZJZ6_9GAMM</name>
<dbReference type="InterPro" id="IPR006674">
    <property type="entry name" value="HD_domain"/>
</dbReference>
<evidence type="ECO:0000256" key="4">
    <source>
        <dbReference type="ARBA" id="ARBA00011738"/>
    </source>
</evidence>
<gene>
    <name evidence="9" type="ORF">A9404_02450</name>
</gene>
<keyword evidence="7 9" id="KW-0378">Hydrolase</keyword>
<dbReference type="SMART" id="SM00471">
    <property type="entry name" value="HDc"/>
    <property type="match status" value="1"/>
</dbReference>
<dbReference type="GO" id="GO:0046872">
    <property type="term" value="F:metal ion binding"/>
    <property type="evidence" value="ECO:0007669"/>
    <property type="project" value="UniProtKB-KW"/>
</dbReference>
<evidence type="ECO:0000256" key="7">
    <source>
        <dbReference type="ARBA" id="ARBA00022801"/>
    </source>
</evidence>
<comment type="catalytic activity">
    <reaction evidence="1">
        <text>a 2'-deoxyribonucleoside 5'-phosphate + H2O = a 2'-deoxyribonucleoside + phosphate</text>
        <dbReference type="Rhea" id="RHEA:36167"/>
        <dbReference type="ChEBI" id="CHEBI:15377"/>
        <dbReference type="ChEBI" id="CHEBI:18274"/>
        <dbReference type="ChEBI" id="CHEBI:43474"/>
        <dbReference type="ChEBI" id="CHEBI:65317"/>
        <dbReference type="EC" id="3.1.3.89"/>
    </reaction>
</comment>
<dbReference type="Proteomes" id="UP000078596">
    <property type="component" value="Chromosome"/>
</dbReference>
<keyword evidence="6" id="KW-0479">Metal-binding</keyword>
<evidence type="ECO:0000313" key="9">
    <source>
        <dbReference type="EMBL" id="ANJ68231.1"/>
    </source>
</evidence>
<protein>
    <recommendedName>
        <fullName evidence="5">5'-deoxynucleotidase</fullName>
        <ecNumber evidence="5">3.1.3.89</ecNumber>
    </recommendedName>
</protein>
<dbReference type="EMBL" id="CP016027">
    <property type="protein sequence ID" value="ANJ68231.1"/>
    <property type="molecule type" value="Genomic_DNA"/>
</dbReference>
<dbReference type="KEGG" id="haz:A9404_02450"/>
<proteinExistence type="predicted"/>
<comment type="cofactor">
    <cofactor evidence="3">
        <name>Co(2+)</name>
        <dbReference type="ChEBI" id="CHEBI:48828"/>
    </cofactor>
</comment>
<dbReference type="Pfam" id="PF13023">
    <property type="entry name" value="HD_3"/>
    <property type="match status" value="1"/>
</dbReference>
<dbReference type="GO" id="GO:0002953">
    <property type="term" value="F:5'-deoxynucleotidase activity"/>
    <property type="evidence" value="ECO:0007669"/>
    <property type="project" value="UniProtKB-EC"/>
</dbReference>
<dbReference type="GO" id="GO:0005737">
    <property type="term" value="C:cytoplasm"/>
    <property type="evidence" value="ECO:0007669"/>
    <property type="project" value="TreeGrafter"/>
</dbReference>
<reference evidence="9 10" key="1">
    <citation type="submission" date="2016-06" db="EMBL/GenBank/DDBJ databases">
        <title>Insight into the functional genes involving in sulfur oxidation in Pearl River water.</title>
        <authorList>
            <person name="Luo J."/>
            <person name="Tan X."/>
            <person name="Lin W."/>
        </authorList>
    </citation>
    <scope>NUCLEOTIDE SEQUENCE [LARGE SCALE GENOMIC DNA]</scope>
    <source>
        <strain evidence="9 10">LS2</strain>
    </source>
</reference>
<accession>A0A191ZJZ6</accession>
<dbReference type="SUPFAM" id="SSF109604">
    <property type="entry name" value="HD-domain/PDEase-like"/>
    <property type="match status" value="1"/>
</dbReference>
<dbReference type="InterPro" id="IPR003607">
    <property type="entry name" value="HD/PDEase_dom"/>
</dbReference>
<evidence type="ECO:0000256" key="2">
    <source>
        <dbReference type="ARBA" id="ARBA00001936"/>
    </source>
</evidence>
<dbReference type="EC" id="3.1.3.89" evidence="5"/>
<evidence type="ECO:0000256" key="5">
    <source>
        <dbReference type="ARBA" id="ARBA00012964"/>
    </source>
</evidence>
<sequence length="209" mass="24181">MAFNLLIFQKLWRISVSERISEITGFLLQLDALKSVNRRTYINGGERVENSAEHSWHLAMACWAFAELLQEDYDVARLIKLALIHDLGEIEAGDTFLYSANRRDAPIEERKGVEKIAAHPGNPIKNILPLWDEQELGQSREANLLKVIDRLLPFLHNITSEGRAWRDNGIRKEQVLKMHQFIETENPEIYEWFLSKLDDAVEQGWLADT</sequence>
<evidence type="ECO:0000256" key="6">
    <source>
        <dbReference type="ARBA" id="ARBA00022723"/>
    </source>
</evidence>
<dbReference type="STRING" id="1860122.A9404_02450"/>
<dbReference type="Gene3D" id="1.10.3210.10">
    <property type="entry name" value="Hypothetical protein af1432"/>
    <property type="match status" value="1"/>
</dbReference>
<evidence type="ECO:0000259" key="8">
    <source>
        <dbReference type="SMART" id="SM00471"/>
    </source>
</evidence>
<organism evidence="9 10">
    <name type="scientific">Halothiobacillus diazotrophicus</name>
    <dbReference type="NCBI Taxonomy" id="1860122"/>
    <lineage>
        <taxon>Bacteria</taxon>
        <taxon>Pseudomonadati</taxon>
        <taxon>Pseudomonadota</taxon>
        <taxon>Gammaproteobacteria</taxon>
        <taxon>Chromatiales</taxon>
        <taxon>Halothiobacillaceae</taxon>
        <taxon>Halothiobacillus</taxon>
    </lineage>
</organism>
<dbReference type="PANTHER" id="PTHR11845">
    <property type="entry name" value="5'-DEOXYNUCLEOTIDASE HDDC2"/>
    <property type="match status" value="1"/>
</dbReference>
<evidence type="ECO:0000256" key="1">
    <source>
        <dbReference type="ARBA" id="ARBA00001638"/>
    </source>
</evidence>
<comment type="subunit">
    <text evidence="4">Homodimer.</text>
</comment>